<dbReference type="OMA" id="MACAYGR"/>
<dbReference type="AlphaFoldDB" id="A0A1X7U2F4"/>
<dbReference type="EnsemblMetazoa" id="Aqu2.1.21589_001">
    <property type="protein sequence ID" value="Aqu2.1.21589_001"/>
    <property type="gene ID" value="Aqu2.1.21589"/>
</dbReference>
<protein>
    <recommendedName>
        <fullName evidence="1">TTF-type domain-containing protein</fullName>
    </recommendedName>
</protein>
<dbReference type="InterPro" id="IPR006580">
    <property type="entry name" value="Znf_TTF"/>
</dbReference>
<feature type="domain" description="TTF-type" evidence="1">
    <location>
        <begin position="50"/>
        <end position="128"/>
    </location>
</feature>
<evidence type="ECO:0000259" key="1">
    <source>
        <dbReference type="SMART" id="SM00597"/>
    </source>
</evidence>
<proteinExistence type="predicted"/>
<dbReference type="InParanoid" id="A0A1X7U2F4"/>
<organism evidence="2">
    <name type="scientific">Amphimedon queenslandica</name>
    <name type="common">Sponge</name>
    <dbReference type="NCBI Taxonomy" id="400682"/>
    <lineage>
        <taxon>Eukaryota</taxon>
        <taxon>Metazoa</taxon>
        <taxon>Porifera</taxon>
        <taxon>Demospongiae</taxon>
        <taxon>Heteroscleromorpha</taxon>
        <taxon>Haplosclerida</taxon>
        <taxon>Niphatidae</taxon>
        <taxon>Amphimedon</taxon>
    </lineage>
</organism>
<name>A0A1X7U2F4_AMPQE</name>
<accession>A0A1X7U2F4</accession>
<dbReference type="OrthoDB" id="1739706at2759"/>
<evidence type="ECO:0000313" key="2">
    <source>
        <dbReference type="EnsemblMetazoa" id="Aqu2.1.21589_001"/>
    </source>
</evidence>
<dbReference type="SMART" id="SM00597">
    <property type="entry name" value="ZnF_TTF"/>
    <property type="match status" value="1"/>
</dbReference>
<sequence length="130" mass="14498">MKIDDKIEFDKPCIGGTSSFTSNSTAAPDIAHGIDEKPVQPYNTTFRIENGRSFNASWFSKHTWLEYSISKDAVYCYACRFFSTGIQRGDECFLLTGYRNWKNATGMGGQSGKHTLSNRDINAVCSSSLE</sequence>
<reference evidence="2" key="1">
    <citation type="submission" date="2017-05" db="UniProtKB">
        <authorList>
            <consortium name="EnsemblMetazoa"/>
        </authorList>
    </citation>
    <scope>IDENTIFICATION</scope>
</reference>